<keyword evidence="2" id="KW-0805">Transcription regulation</keyword>
<gene>
    <name evidence="9" type="ORF">ETD86_06920</name>
</gene>
<dbReference type="Pfam" id="PF13802">
    <property type="entry name" value="Gal_mutarotas_2"/>
    <property type="match status" value="1"/>
</dbReference>
<evidence type="ECO:0000256" key="5">
    <source>
        <dbReference type="RuleBase" id="RU361185"/>
    </source>
</evidence>
<dbReference type="PROSITE" id="PS50943">
    <property type="entry name" value="HTH_CROC1"/>
    <property type="match status" value="1"/>
</dbReference>
<dbReference type="InterPro" id="IPR001387">
    <property type="entry name" value="Cro/C1-type_HTH"/>
</dbReference>
<feature type="compositionally biased region" description="Basic and acidic residues" evidence="6">
    <location>
        <begin position="278"/>
        <end position="287"/>
    </location>
</feature>
<comment type="similarity">
    <text evidence="1 5">Belongs to the glycosyl hydrolase 31 family.</text>
</comment>
<keyword evidence="10" id="KW-1185">Reference proteome</keyword>
<dbReference type="GO" id="GO:0003677">
    <property type="term" value="F:DNA binding"/>
    <property type="evidence" value="ECO:0007669"/>
    <property type="project" value="UniProtKB-KW"/>
</dbReference>
<dbReference type="Pfam" id="PF01055">
    <property type="entry name" value="Glyco_hydro_31_2nd"/>
    <property type="match status" value="1"/>
</dbReference>
<dbReference type="InterPro" id="IPR011013">
    <property type="entry name" value="Gal_mutarotase_sf_dom"/>
</dbReference>
<sequence length="1019" mass="112782">MVTIADVAKAAGVSPSTVSYALSGKRRVSAETRRRVERSVLELGFHPNAGARALAGKRSHILALAVPLRTDVYVPIMMEIATSVTVAARKQGYDVLLITNDEGPDGIRRLAVSGLADGVILMDVELDDKRIPTLGDLRTQAALIGLPDDPRGLSCVDHDFSAAGALCADHLADLGHRDIAFIGYGSGIYRRHAGYAERTLAGFRARAKERGLRFLHRPCEGTYEGTAGTLGRILSDRPHTTGFVVQNEGAIGRAGHVPDLRIHARRAAHRRTRAAQPHPDRPSEHRTGPGTQPHLGALRMSPHFRDLGEALEWRAKGETLRVEAWGPDAVRVRATPGGPLLDDLPGALLDTPPPGAKARISISEHHATVVNGALTVRVDADSEERLTPELPATAGRLTFLRTEDGAELLAEQPAHFWWPGPRLHTATGNGYHRLEQRFRAYPGERMYGLGQHTHGLLDQKGAVIDLVQRNGEVSIPLLVSDRRYGLLWNSPAIGRVELAETGTRWVVDSARQIDYWVTAGRPADVLRRYADATGHTPELPEWASGFWQCKLRYRTQEELLEVAREYKRRGLPLSVIVCDFFHWTHLGEWRFDPAEWPDPAAMVRELDELGVKLMVSIWPSVSPVSANYAPMLDQGLFIGTEYGPVAHADWPDKGLGAYSAQVAFYDATNPEARAYVWERIRRHYHDLGVKVFWLDAGEPELKPGHQQGLRYHAGPGLEVDTMYPRENARMVHDGLRAAGEDEIVSPNRSSWAGAQRYGAALWSGDIDTDFASLRTQIKAGLNVMMSGIPWWTTDIGGFHGGDPDDPAYRDVLVRWFQYGAFCPLFRLPATEPGSRSERTSHDDPPPDRPPRRPRLRRRLQPRAVGPTGLEGRRHADAPRQGQPGHRRRLLLGSAGAGGVPLRLRLARRPPRPAPRQRRGRGPGHPHRLSATVVHPCPPGRPAGRTGRHPAHPRQPRHLLPGRPRLPQRRGAHRHGPRRAVRRPPGGRDVARAQRVHHALLVRPHRRRLPGLVACPPRLT</sequence>
<dbReference type="GO" id="GO:0030246">
    <property type="term" value="F:carbohydrate binding"/>
    <property type="evidence" value="ECO:0007669"/>
    <property type="project" value="InterPro"/>
</dbReference>
<dbReference type="Gene3D" id="1.10.260.40">
    <property type="entry name" value="lambda repressor-like DNA-binding domains"/>
    <property type="match status" value="1"/>
</dbReference>
<dbReference type="GO" id="GO:0005975">
    <property type="term" value="P:carbohydrate metabolic process"/>
    <property type="evidence" value="ECO:0007669"/>
    <property type="project" value="InterPro"/>
</dbReference>
<feature type="compositionally biased region" description="Basic residues" evidence="6">
    <location>
        <begin position="965"/>
        <end position="981"/>
    </location>
</feature>
<dbReference type="InterPro" id="IPR025887">
    <property type="entry name" value="Glyco_hydro_31_N_dom"/>
</dbReference>
<dbReference type="SUPFAM" id="SSF51445">
    <property type="entry name" value="(Trans)glycosidases"/>
    <property type="match status" value="1"/>
</dbReference>
<dbReference type="CDD" id="cd14752">
    <property type="entry name" value="GH31_N"/>
    <property type="match status" value="1"/>
</dbReference>
<feature type="domain" description="HTH lacI-type" evidence="7">
    <location>
        <begin position="2"/>
        <end position="56"/>
    </location>
</feature>
<dbReference type="Gene3D" id="3.20.20.80">
    <property type="entry name" value="Glycosidases"/>
    <property type="match status" value="1"/>
</dbReference>
<evidence type="ECO:0000256" key="4">
    <source>
        <dbReference type="ARBA" id="ARBA00023163"/>
    </source>
</evidence>
<evidence type="ECO:0000313" key="10">
    <source>
        <dbReference type="Proteomes" id="UP000309128"/>
    </source>
</evidence>
<keyword evidence="4" id="KW-0804">Transcription</keyword>
<feature type="compositionally biased region" description="Basic and acidic residues" evidence="6">
    <location>
        <begin position="834"/>
        <end position="850"/>
    </location>
</feature>
<dbReference type="InterPro" id="IPR046335">
    <property type="entry name" value="LacI/GalR-like_sensor"/>
</dbReference>
<evidence type="ECO:0000256" key="1">
    <source>
        <dbReference type="ARBA" id="ARBA00007806"/>
    </source>
</evidence>
<feature type="compositionally biased region" description="Basic residues" evidence="6">
    <location>
        <begin position="904"/>
        <end position="927"/>
    </location>
</feature>
<dbReference type="Pfam" id="PF13377">
    <property type="entry name" value="Peripla_BP_3"/>
    <property type="match status" value="1"/>
</dbReference>
<dbReference type="SMART" id="SM00354">
    <property type="entry name" value="HTH_LACI"/>
    <property type="match status" value="1"/>
</dbReference>
<keyword evidence="3 9" id="KW-0238">DNA-binding</keyword>
<dbReference type="PANTHER" id="PTHR43863:SF2">
    <property type="entry name" value="MALTASE-GLUCOAMYLASE"/>
    <property type="match status" value="1"/>
</dbReference>
<evidence type="ECO:0000256" key="6">
    <source>
        <dbReference type="SAM" id="MobiDB-lite"/>
    </source>
</evidence>
<evidence type="ECO:0000256" key="3">
    <source>
        <dbReference type="ARBA" id="ARBA00023125"/>
    </source>
</evidence>
<dbReference type="Proteomes" id="UP000309128">
    <property type="component" value="Unassembled WGS sequence"/>
</dbReference>
<dbReference type="GO" id="GO:0004553">
    <property type="term" value="F:hydrolase activity, hydrolyzing O-glycosyl compounds"/>
    <property type="evidence" value="ECO:0007669"/>
    <property type="project" value="InterPro"/>
</dbReference>
<feature type="region of interest" description="Disordered" evidence="6">
    <location>
        <begin position="829"/>
        <end position="990"/>
    </location>
</feature>
<dbReference type="Pfam" id="PF00356">
    <property type="entry name" value="LacI"/>
    <property type="match status" value="1"/>
</dbReference>
<comment type="caution">
    <text evidence="9">The sequence shown here is derived from an EMBL/GenBank/DDBJ whole genome shotgun (WGS) entry which is preliminary data.</text>
</comment>
<dbReference type="PANTHER" id="PTHR43863">
    <property type="entry name" value="HYDROLASE, PUTATIVE (AFU_ORTHOLOGUE AFUA_1G03140)-RELATED"/>
    <property type="match status" value="1"/>
</dbReference>
<reference evidence="9 10" key="1">
    <citation type="submission" date="2019-05" db="EMBL/GenBank/DDBJ databases">
        <title>Draft genome sequence of Nonomuraea turkmeniaca DSM 43926.</title>
        <authorList>
            <person name="Saricaoglu S."/>
            <person name="Isik K."/>
        </authorList>
    </citation>
    <scope>NUCLEOTIDE SEQUENCE [LARGE SCALE GENOMIC DNA]</scope>
    <source>
        <strain evidence="9 10">DSM 43926</strain>
    </source>
</reference>
<dbReference type="SUPFAM" id="SSF47413">
    <property type="entry name" value="lambda repressor-like DNA-binding domains"/>
    <property type="match status" value="1"/>
</dbReference>
<dbReference type="CDD" id="cd06267">
    <property type="entry name" value="PBP1_LacI_sugar_binding-like"/>
    <property type="match status" value="1"/>
</dbReference>
<dbReference type="GO" id="GO:0006355">
    <property type="term" value="P:regulation of DNA-templated transcription"/>
    <property type="evidence" value="ECO:0007669"/>
    <property type="project" value="InterPro"/>
</dbReference>
<dbReference type="InterPro" id="IPR010982">
    <property type="entry name" value="Lambda_DNA-bd_dom_sf"/>
</dbReference>
<feature type="region of interest" description="Disordered" evidence="6">
    <location>
        <begin position="266"/>
        <end position="296"/>
    </location>
</feature>
<feature type="compositionally biased region" description="Basic residues" evidence="6">
    <location>
        <begin position="945"/>
        <end position="956"/>
    </location>
</feature>
<organism evidence="9 10">
    <name type="scientific">Nonomuraea turkmeniaca</name>
    <dbReference type="NCBI Taxonomy" id="103838"/>
    <lineage>
        <taxon>Bacteria</taxon>
        <taxon>Bacillati</taxon>
        <taxon>Actinomycetota</taxon>
        <taxon>Actinomycetes</taxon>
        <taxon>Streptosporangiales</taxon>
        <taxon>Streptosporangiaceae</taxon>
        <taxon>Nonomuraea</taxon>
    </lineage>
</organism>
<accession>A0A5S4FSJ2</accession>
<keyword evidence="5" id="KW-0378">Hydrolase</keyword>
<evidence type="ECO:0000259" key="7">
    <source>
        <dbReference type="PROSITE" id="PS50932"/>
    </source>
</evidence>
<feature type="domain" description="HTH cro/C1-type" evidence="8">
    <location>
        <begin position="3"/>
        <end position="32"/>
    </location>
</feature>
<dbReference type="PROSITE" id="PS50932">
    <property type="entry name" value="HTH_LACI_2"/>
    <property type="match status" value="1"/>
</dbReference>
<feature type="compositionally biased region" description="Basic residues" evidence="6">
    <location>
        <begin position="851"/>
        <end position="860"/>
    </location>
</feature>
<protein>
    <submittedName>
        <fullName evidence="9">LacI family DNA-binding transcriptional regulator</fullName>
    </submittedName>
</protein>
<dbReference type="SUPFAM" id="SSF53822">
    <property type="entry name" value="Periplasmic binding protein-like I"/>
    <property type="match status" value="1"/>
</dbReference>
<dbReference type="CDD" id="cd01392">
    <property type="entry name" value="HTH_LacI"/>
    <property type="match status" value="1"/>
</dbReference>
<name>A0A5S4FSJ2_9ACTN</name>
<dbReference type="InterPro" id="IPR000843">
    <property type="entry name" value="HTH_LacI"/>
</dbReference>
<dbReference type="PROSITE" id="PS00356">
    <property type="entry name" value="HTH_LACI_1"/>
    <property type="match status" value="1"/>
</dbReference>
<keyword evidence="5" id="KW-0326">Glycosidase</keyword>
<evidence type="ECO:0000256" key="2">
    <source>
        <dbReference type="ARBA" id="ARBA00023015"/>
    </source>
</evidence>
<evidence type="ECO:0000313" key="9">
    <source>
        <dbReference type="EMBL" id="TMR23726.1"/>
    </source>
</evidence>
<dbReference type="OrthoDB" id="176168at2"/>
<dbReference type="InterPro" id="IPR000322">
    <property type="entry name" value="Glyco_hydro_31_TIM"/>
</dbReference>
<dbReference type="EMBL" id="VCKY01000016">
    <property type="protein sequence ID" value="TMR23726.1"/>
    <property type="molecule type" value="Genomic_DNA"/>
</dbReference>
<proteinExistence type="inferred from homology"/>
<dbReference type="Gene3D" id="3.40.50.2300">
    <property type="match status" value="2"/>
</dbReference>
<dbReference type="AlphaFoldDB" id="A0A5S4FSJ2"/>
<dbReference type="InterPro" id="IPR051816">
    <property type="entry name" value="Glycosyl_Hydrolase_31"/>
</dbReference>
<dbReference type="CDD" id="cd06591">
    <property type="entry name" value="GH31_xylosidase_XylS"/>
    <property type="match status" value="1"/>
</dbReference>
<evidence type="ECO:0000259" key="8">
    <source>
        <dbReference type="PROSITE" id="PS50943"/>
    </source>
</evidence>
<dbReference type="InterPro" id="IPR017853">
    <property type="entry name" value="GH"/>
</dbReference>
<dbReference type="SUPFAM" id="SSF74650">
    <property type="entry name" value="Galactose mutarotase-like"/>
    <property type="match status" value="1"/>
</dbReference>
<dbReference type="InterPro" id="IPR028082">
    <property type="entry name" value="Peripla_BP_I"/>
</dbReference>
<dbReference type="Gene3D" id="2.60.40.1760">
    <property type="entry name" value="glycosyl hydrolase (family 31)"/>
    <property type="match status" value="1"/>
</dbReference>